<keyword evidence="2" id="KW-1185">Reference proteome</keyword>
<proteinExistence type="predicted"/>
<dbReference type="Pfam" id="PF25753">
    <property type="entry name" value="SF0329"/>
    <property type="match status" value="1"/>
</dbReference>
<dbReference type="Proteomes" id="UP000027822">
    <property type="component" value="Unassembled WGS sequence"/>
</dbReference>
<accession>A0A073JSN6</accession>
<comment type="caution">
    <text evidence="1">The sequence shown here is derived from an EMBL/GenBank/DDBJ whole genome shotgun (WGS) entry which is preliminary data.</text>
</comment>
<protein>
    <submittedName>
        <fullName evidence="1">Uncharacterized protein</fullName>
    </submittedName>
</protein>
<reference evidence="1 2" key="1">
    <citation type="submission" date="2014-06" db="EMBL/GenBank/DDBJ databases">
        <title>Draft genome sequence of Bacillus manliponensis JCM 15802 (MCCC 1A00708).</title>
        <authorList>
            <person name="Lai Q."/>
            <person name="Liu Y."/>
            <person name="Shao Z."/>
        </authorList>
    </citation>
    <scope>NUCLEOTIDE SEQUENCE [LARGE SCALE GENOMIC DNA]</scope>
    <source>
        <strain evidence="1 2">JCM 15802</strain>
    </source>
</reference>
<dbReference type="InterPro" id="IPR057955">
    <property type="entry name" value="SF0329-like"/>
</dbReference>
<dbReference type="STRING" id="574376.BAMA_16110"/>
<evidence type="ECO:0000313" key="1">
    <source>
        <dbReference type="EMBL" id="KEK17267.1"/>
    </source>
</evidence>
<name>A0A073JSN6_9BACI</name>
<dbReference type="RefSeq" id="WP_034643811.1">
    <property type="nucleotide sequence ID" value="NZ_CBCSJC010000041.1"/>
</dbReference>
<organism evidence="1 2">
    <name type="scientific">Bacillus manliponensis</name>
    <dbReference type="NCBI Taxonomy" id="574376"/>
    <lineage>
        <taxon>Bacteria</taxon>
        <taxon>Bacillati</taxon>
        <taxon>Bacillota</taxon>
        <taxon>Bacilli</taxon>
        <taxon>Bacillales</taxon>
        <taxon>Bacillaceae</taxon>
        <taxon>Bacillus</taxon>
        <taxon>Bacillus cereus group</taxon>
    </lineage>
</organism>
<dbReference type="AlphaFoldDB" id="A0A073JSN6"/>
<dbReference type="eggNOG" id="ENOG502ZAJN">
    <property type="taxonomic scope" value="Bacteria"/>
</dbReference>
<sequence>MKKQQWSKLKKHLESFLCESLQGRVQFHIINYRKAHDQLGRACITVDKREAFNMCTLKATVELYYKEIEIKERLHETGEIMSNLEIQKNAYDLIHKDGFFAQYEFFKEVEEYFQLPIESALQSNNTIIKVLTLLDRRVGKRTLQKLRDTIKNETEIVQYFYKIRLEAETMKKG</sequence>
<evidence type="ECO:0000313" key="2">
    <source>
        <dbReference type="Proteomes" id="UP000027822"/>
    </source>
</evidence>
<dbReference type="EMBL" id="JOTN01000035">
    <property type="protein sequence ID" value="KEK17267.1"/>
    <property type="molecule type" value="Genomic_DNA"/>
</dbReference>
<gene>
    <name evidence="1" type="ORF">BAMA_16110</name>
</gene>
<dbReference type="OrthoDB" id="9815878at2"/>